<keyword evidence="8" id="KW-0119">Carbohydrate metabolism</keyword>
<dbReference type="PANTHER" id="PTHR30246:SF1">
    <property type="entry name" value="2-DEHYDRO-3-DEOXY-6-PHOSPHOGALACTONATE ALDOLASE-RELATED"/>
    <property type="match status" value="1"/>
</dbReference>
<keyword evidence="10" id="KW-1185">Reference proteome</keyword>
<dbReference type="EC" id="4.1.2.14" evidence="5"/>
<gene>
    <name evidence="9" type="ORF">HNQ58_000624</name>
</gene>
<evidence type="ECO:0000256" key="7">
    <source>
        <dbReference type="ARBA" id="ARBA00023270"/>
    </source>
</evidence>
<evidence type="ECO:0000313" key="10">
    <source>
        <dbReference type="Proteomes" id="UP000519004"/>
    </source>
</evidence>
<dbReference type="NCBIfam" id="NF004325">
    <property type="entry name" value="PRK05718.1"/>
    <property type="match status" value="1"/>
</dbReference>
<dbReference type="SUPFAM" id="SSF51569">
    <property type="entry name" value="Aldolase"/>
    <property type="match status" value="1"/>
</dbReference>
<dbReference type="PANTHER" id="PTHR30246">
    <property type="entry name" value="2-KETO-3-DEOXY-6-PHOSPHOGLUCONATE ALDOLASE"/>
    <property type="match status" value="1"/>
</dbReference>
<dbReference type="RefSeq" id="WP_183947323.1">
    <property type="nucleotide sequence ID" value="NZ_JACHHX010000003.1"/>
</dbReference>
<dbReference type="NCBIfam" id="TIGR01182">
    <property type="entry name" value="eda"/>
    <property type="match status" value="1"/>
</dbReference>
<dbReference type="AlphaFoldDB" id="A0A7W7V7Q2"/>
<evidence type="ECO:0000256" key="5">
    <source>
        <dbReference type="ARBA" id="ARBA00013063"/>
    </source>
</evidence>
<comment type="pathway">
    <text evidence="2">Carbohydrate acid metabolism; 2-dehydro-3-deoxy-D-gluconate degradation; D-glyceraldehyde 3-phosphate and pyruvate from 2-dehydro-3-deoxy-D-gluconate: step 2/2.</text>
</comment>
<protein>
    <recommendedName>
        <fullName evidence="5">2-dehydro-3-deoxy-phosphogluconate aldolase</fullName>
        <ecNumber evidence="5">4.1.2.14</ecNumber>
    </recommendedName>
</protein>
<organism evidence="9 10">
    <name type="scientific">Rehaibacterium terrae</name>
    <dbReference type="NCBI Taxonomy" id="1341696"/>
    <lineage>
        <taxon>Bacteria</taxon>
        <taxon>Pseudomonadati</taxon>
        <taxon>Pseudomonadota</taxon>
        <taxon>Gammaproteobacteria</taxon>
        <taxon>Lysobacterales</taxon>
        <taxon>Lysobacteraceae</taxon>
        <taxon>Rehaibacterium</taxon>
    </lineage>
</organism>
<comment type="similarity">
    <text evidence="3">Belongs to the KHG/KDPG aldolase family.</text>
</comment>
<dbReference type="InterPro" id="IPR013785">
    <property type="entry name" value="Aldolase_TIM"/>
</dbReference>
<keyword evidence="7" id="KW-0704">Schiff base</keyword>
<evidence type="ECO:0000256" key="6">
    <source>
        <dbReference type="ARBA" id="ARBA00023239"/>
    </source>
</evidence>
<proteinExistence type="inferred from homology"/>
<comment type="caution">
    <text evidence="9">The sequence shown here is derived from an EMBL/GenBank/DDBJ whole genome shotgun (WGS) entry which is preliminary data.</text>
</comment>
<dbReference type="Gene3D" id="3.20.20.70">
    <property type="entry name" value="Aldolase class I"/>
    <property type="match status" value="1"/>
</dbReference>
<evidence type="ECO:0000256" key="2">
    <source>
        <dbReference type="ARBA" id="ARBA00004736"/>
    </source>
</evidence>
<dbReference type="EMBL" id="JACHHX010000003">
    <property type="protein sequence ID" value="MBB5014748.1"/>
    <property type="molecule type" value="Genomic_DNA"/>
</dbReference>
<dbReference type="CDD" id="cd00452">
    <property type="entry name" value="KDPG_aldolase"/>
    <property type="match status" value="1"/>
</dbReference>
<dbReference type="InterPro" id="IPR031338">
    <property type="entry name" value="KDPG/KHG_AS_2"/>
</dbReference>
<evidence type="ECO:0000256" key="4">
    <source>
        <dbReference type="ARBA" id="ARBA00011233"/>
    </source>
</evidence>
<keyword evidence="6 9" id="KW-0456">Lyase</keyword>
<evidence type="ECO:0000256" key="3">
    <source>
        <dbReference type="ARBA" id="ARBA00006906"/>
    </source>
</evidence>
<dbReference type="PROSITE" id="PS00159">
    <property type="entry name" value="ALDOLASE_KDPG_KHG_1"/>
    <property type="match status" value="1"/>
</dbReference>
<dbReference type="InterPro" id="IPR000887">
    <property type="entry name" value="Aldlse_KDPG_KHG"/>
</dbReference>
<dbReference type="Pfam" id="PF01081">
    <property type="entry name" value="Aldolase"/>
    <property type="match status" value="1"/>
</dbReference>
<comment type="catalytic activity">
    <reaction evidence="1">
        <text>2-dehydro-3-deoxy-6-phospho-D-gluconate = D-glyceraldehyde 3-phosphate + pyruvate</text>
        <dbReference type="Rhea" id="RHEA:17089"/>
        <dbReference type="ChEBI" id="CHEBI:15361"/>
        <dbReference type="ChEBI" id="CHEBI:57569"/>
        <dbReference type="ChEBI" id="CHEBI:59776"/>
        <dbReference type="EC" id="4.1.2.14"/>
    </reaction>
</comment>
<dbReference type="Proteomes" id="UP000519004">
    <property type="component" value="Unassembled WGS sequence"/>
</dbReference>
<reference evidence="9 10" key="1">
    <citation type="submission" date="2020-08" db="EMBL/GenBank/DDBJ databases">
        <title>Genomic Encyclopedia of Type Strains, Phase IV (KMG-IV): sequencing the most valuable type-strain genomes for metagenomic binning, comparative biology and taxonomic classification.</title>
        <authorList>
            <person name="Goeker M."/>
        </authorList>
    </citation>
    <scope>NUCLEOTIDE SEQUENCE [LARGE SCALE GENOMIC DNA]</scope>
    <source>
        <strain evidence="9 10">DSM 25897</strain>
    </source>
</reference>
<name>A0A7W7V7Q2_9GAMM</name>
<dbReference type="InterPro" id="IPR031337">
    <property type="entry name" value="KDPG/KHG_AS_1"/>
</dbReference>
<sequence>MFAAEHPIEAILARAPVVPVYTPADAAEAVAVARALVRGGLPVIEITLRGAHALEAMRRVVREVPEAVVGAGTVLTPTQLQAVREAGAAFAVSPGATPALLAAARSADFPYLPAVATGSELMAGLEAGYRCFKLFPAVAIGGPALLRAFAGPFPQARFCPTGGITPQTAADYLALPNVVTLGGSWLTPARTLAAGDFAHVEALAREAVRLRPRDR</sequence>
<comment type="subunit">
    <text evidence="4">Homotrimer.</text>
</comment>
<accession>A0A7W7V7Q2</accession>
<evidence type="ECO:0000256" key="8">
    <source>
        <dbReference type="ARBA" id="ARBA00023277"/>
    </source>
</evidence>
<evidence type="ECO:0000313" key="9">
    <source>
        <dbReference type="EMBL" id="MBB5014748.1"/>
    </source>
</evidence>
<dbReference type="PROSITE" id="PS00160">
    <property type="entry name" value="ALDOLASE_KDPG_KHG_2"/>
    <property type="match status" value="1"/>
</dbReference>
<evidence type="ECO:0000256" key="1">
    <source>
        <dbReference type="ARBA" id="ARBA00000654"/>
    </source>
</evidence>
<dbReference type="GO" id="GO:0008675">
    <property type="term" value="F:2-dehydro-3-deoxy-phosphogluconate aldolase activity"/>
    <property type="evidence" value="ECO:0007669"/>
    <property type="project" value="UniProtKB-EC"/>
</dbReference>